<dbReference type="SUPFAM" id="SSF74653">
    <property type="entry name" value="TolA/TonB C-terminal domain"/>
    <property type="match status" value="1"/>
</dbReference>
<dbReference type="Pfam" id="PF03544">
    <property type="entry name" value="TonB_C"/>
    <property type="match status" value="1"/>
</dbReference>
<evidence type="ECO:0000313" key="13">
    <source>
        <dbReference type="Proteomes" id="UP000661507"/>
    </source>
</evidence>
<dbReference type="RefSeq" id="WP_188969498.1">
    <property type="nucleotide sequence ID" value="NZ_BMKW01000009.1"/>
</dbReference>
<dbReference type="GO" id="GO:0015031">
    <property type="term" value="P:protein transport"/>
    <property type="evidence" value="ECO:0007669"/>
    <property type="project" value="UniProtKB-KW"/>
</dbReference>
<feature type="compositionally biased region" description="Low complexity" evidence="10">
    <location>
        <begin position="179"/>
        <end position="191"/>
    </location>
</feature>
<dbReference type="PANTHER" id="PTHR33446">
    <property type="entry name" value="PROTEIN TONB-RELATED"/>
    <property type="match status" value="1"/>
</dbReference>
<feature type="domain" description="TonB C-terminal" evidence="11">
    <location>
        <begin position="247"/>
        <end position="337"/>
    </location>
</feature>
<keyword evidence="5" id="KW-0997">Cell inner membrane</keyword>
<dbReference type="InterPro" id="IPR037682">
    <property type="entry name" value="TonB_C"/>
</dbReference>
<dbReference type="GO" id="GO:0055085">
    <property type="term" value="P:transmembrane transport"/>
    <property type="evidence" value="ECO:0007669"/>
    <property type="project" value="InterPro"/>
</dbReference>
<dbReference type="Gene3D" id="3.30.1150.10">
    <property type="match status" value="1"/>
</dbReference>
<comment type="subcellular location">
    <subcellularLocation>
        <location evidence="1">Cell inner membrane</location>
        <topology evidence="1">Single-pass membrane protein</topology>
        <orientation evidence="1">Periplasmic side</orientation>
    </subcellularLocation>
</comment>
<reference evidence="12" key="2">
    <citation type="submission" date="2020-09" db="EMBL/GenBank/DDBJ databases">
        <authorList>
            <person name="Sun Q."/>
            <person name="Zhou Y."/>
        </authorList>
    </citation>
    <scope>NUCLEOTIDE SEQUENCE</scope>
    <source>
        <strain evidence="12">CGMCC 1.3617</strain>
    </source>
</reference>
<gene>
    <name evidence="12" type="ORF">GCM10011320_37730</name>
</gene>
<dbReference type="PROSITE" id="PS52015">
    <property type="entry name" value="TONB_CTD"/>
    <property type="match status" value="1"/>
</dbReference>
<keyword evidence="3" id="KW-0813">Transport</keyword>
<dbReference type="PANTHER" id="PTHR33446:SF2">
    <property type="entry name" value="PROTEIN TONB"/>
    <property type="match status" value="1"/>
</dbReference>
<feature type="compositionally biased region" description="Pro residues" evidence="10">
    <location>
        <begin position="167"/>
        <end position="178"/>
    </location>
</feature>
<keyword evidence="6" id="KW-0812">Transmembrane</keyword>
<dbReference type="GO" id="GO:0098797">
    <property type="term" value="C:plasma membrane protein complex"/>
    <property type="evidence" value="ECO:0007669"/>
    <property type="project" value="TreeGrafter"/>
</dbReference>
<evidence type="ECO:0000256" key="6">
    <source>
        <dbReference type="ARBA" id="ARBA00022692"/>
    </source>
</evidence>
<feature type="compositionally biased region" description="Low complexity" evidence="10">
    <location>
        <begin position="70"/>
        <end position="94"/>
    </location>
</feature>
<keyword evidence="9" id="KW-0472">Membrane</keyword>
<dbReference type="AlphaFoldDB" id="A0A917KU87"/>
<proteinExistence type="inferred from homology"/>
<keyword evidence="8" id="KW-1133">Transmembrane helix</keyword>
<keyword evidence="4" id="KW-1003">Cell membrane</keyword>
<dbReference type="InterPro" id="IPR006260">
    <property type="entry name" value="TonB/TolA_C"/>
</dbReference>
<evidence type="ECO:0000313" key="12">
    <source>
        <dbReference type="EMBL" id="GGJ26735.1"/>
    </source>
</evidence>
<feature type="compositionally biased region" description="Low complexity" evidence="10">
    <location>
        <begin position="221"/>
        <end position="240"/>
    </location>
</feature>
<evidence type="ECO:0000256" key="3">
    <source>
        <dbReference type="ARBA" id="ARBA00022448"/>
    </source>
</evidence>
<name>A0A917KU87_9PROT</name>
<comment type="similarity">
    <text evidence="2">Belongs to the TonB family.</text>
</comment>
<accession>A0A917KU87</accession>
<evidence type="ECO:0000259" key="11">
    <source>
        <dbReference type="PROSITE" id="PS52015"/>
    </source>
</evidence>
<evidence type="ECO:0000256" key="8">
    <source>
        <dbReference type="ARBA" id="ARBA00022989"/>
    </source>
</evidence>
<evidence type="ECO:0000256" key="4">
    <source>
        <dbReference type="ARBA" id="ARBA00022475"/>
    </source>
</evidence>
<dbReference type="NCBIfam" id="TIGR01352">
    <property type="entry name" value="tonB_Cterm"/>
    <property type="match status" value="1"/>
</dbReference>
<dbReference type="EMBL" id="BMKW01000009">
    <property type="protein sequence ID" value="GGJ26735.1"/>
    <property type="molecule type" value="Genomic_DNA"/>
</dbReference>
<keyword evidence="7" id="KW-0653">Protein transport</keyword>
<protein>
    <recommendedName>
        <fullName evidence="11">TonB C-terminal domain-containing protein</fullName>
    </recommendedName>
</protein>
<dbReference type="InterPro" id="IPR051045">
    <property type="entry name" value="TonB-dependent_transducer"/>
</dbReference>
<sequence>MSGAAFPPSRLCSPPAFLAGGPWRRATAASLALHAAIAAWLVMDWRGLPETGGGTPDAALVVEWAPSQGEPDGAGEPTAEAAAAPAPDLTAAAAPAPPAPPLVPDVPPPPVVPMPMPAPAPPVVAPEPPQAAPPDPSALAEAEPVAAVPPPAPVMEQTEQAERAEPLPAPPPAPPPPSQQVASATPVAQPAPSAPAPRPAPNASAAQRPRRGTPDAAHQVAARGPSMAPAAGAAVAPPDNAGGGPIVIHAPRYRRPPNPPQYPARALDLGMTGTVTVRALVSPDGDTQETRLWRSSGYPLLDAAAIAAVRRWAFEPARHGDRAVPAWVEVPVHFRLN</sequence>
<organism evidence="12 13">
    <name type="scientific">Neoroseomonas lacus</name>
    <dbReference type="NCBI Taxonomy" id="287609"/>
    <lineage>
        <taxon>Bacteria</taxon>
        <taxon>Pseudomonadati</taxon>
        <taxon>Pseudomonadota</taxon>
        <taxon>Alphaproteobacteria</taxon>
        <taxon>Acetobacterales</taxon>
        <taxon>Acetobacteraceae</taxon>
        <taxon>Neoroseomonas</taxon>
    </lineage>
</organism>
<evidence type="ECO:0000256" key="5">
    <source>
        <dbReference type="ARBA" id="ARBA00022519"/>
    </source>
</evidence>
<evidence type="ECO:0000256" key="7">
    <source>
        <dbReference type="ARBA" id="ARBA00022927"/>
    </source>
</evidence>
<dbReference type="GO" id="GO:0031992">
    <property type="term" value="F:energy transducer activity"/>
    <property type="evidence" value="ECO:0007669"/>
    <property type="project" value="TreeGrafter"/>
</dbReference>
<feature type="compositionally biased region" description="Pro residues" evidence="10">
    <location>
        <begin position="123"/>
        <end position="136"/>
    </location>
</feature>
<evidence type="ECO:0000256" key="10">
    <source>
        <dbReference type="SAM" id="MobiDB-lite"/>
    </source>
</evidence>
<reference evidence="12" key="1">
    <citation type="journal article" date="2014" name="Int. J. Syst. Evol. Microbiol.">
        <title>Complete genome sequence of Corynebacterium casei LMG S-19264T (=DSM 44701T), isolated from a smear-ripened cheese.</title>
        <authorList>
            <consortium name="US DOE Joint Genome Institute (JGI-PGF)"/>
            <person name="Walter F."/>
            <person name="Albersmeier A."/>
            <person name="Kalinowski J."/>
            <person name="Ruckert C."/>
        </authorList>
    </citation>
    <scope>NUCLEOTIDE SEQUENCE</scope>
    <source>
        <strain evidence="12">CGMCC 1.3617</strain>
    </source>
</reference>
<evidence type="ECO:0000256" key="9">
    <source>
        <dbReference type="ARBA" id="ARBA00023136"/>
    </source>
</evidence>
<evidence type="ECO:0000256" key="1">
    <source>
        <dbReference type="ARBA" id="ARBA00004383"/>
    </source>
</evidence>
<dbReference type="Proteomes" id="UP000661507">
    <property type="component" value="Unassembled WGS sequence"/>
</dbReference>
<comment type="caution">
    <text evidence="12">The sequence shown here is derived from an EMBL/GenBank/DDBJ whole genome shotgun (WGS) entry which is preliminary data.</text>
</comment>
<keyword evidence="13" id="KW-1185">Reference proteome</keyword>
<feature type="region of interest" description="Disordered" evidence="10">
    <location>
        <begin position="123"/>
        <end position="259"/>
    </location>
</feature>
<evidence type="ECO:0000256" key="2">
    <source>
        <dbReference type="ARBA" id="ARBA00006555"/>
    </source>
</evidence>
<feature type="region of interest" description="Disordered" evidence="10">
    <location>
        <begin position="67"/>
        <end position="102"/>
    </location>
</feature>